<dbReference type="PANTHER" id="PTHR42685:SF22">
    <property type="entry name" value="CONDITIONED MEDIUM FACTOR RECEPTOR 1"/>
    <property type="match status" value="1"/>
</dbReference>
<dbReference type="EMBL" id="DRMN01000064">
    <property type="protein sequence ID" value="HFB54459.1"/>
    <property type="molecule type" value="Genomic_DNA"/>
</dbReference>
<dbReference type="GO" id="GO:0016628">
    <property type="term" value="F:oxidoreductase activity, acting on the CH-CH group of donors, NAD or NADP as acceptor"/>
    <property type="evidence" value="ECO:0007669"/>
    <property type="project" value="InterPro"/>
</dbReference>
<dbReference type="SUPFAM" id="SSF51905">
    <property type="entry name" value="FAD/NAD(P)-binding domain"/>
    <property type="match status" value="1"/>
</dbReference>
<dbReference type="InterPro" id="IPR050407">
    <property type="entry name" value="Geranylgeranyl_reductase"/>
</dbReference>
<dbReference type="GO" id="GO:0071949">
    <property type="term" value="F:FAD binding"/>
    <property type="evidence" value="ECO:0007669"/>
    <property type="project" value="InterPro"/>
</dbReference>
<dbReference type="InterPro" id="IPR036188">
    <property type="entry name" value="FAD/NAD-bd_sf"/>
</dbReference>
<dbReference type="PANTHER" id="PTHR42685">
    <property type="entry name" value="GERANYLGERANYL DIPHOSPHATE REDUCTASE"/>
    <property type="match status" value="1"/>
</dbReference>
<dbReference type="InterPro" id="IPR011777">
    <property type="entry name" value="Geranylgeranyl_Rdtase_fam"/>
</dbReference>
<name>A0A7C3C116_9PROT</name>
<feature type="domain" description="FAD-binding" evidence="1">
    <location>
        <begin position="7"/>
        <end position="299"/>
    </location>
</feature>
<dbReference type="Gene3D" id="3.50.50.60">
    <property type="entry name" value="FAD/NAD(P)-binding domain"/>
    <property type="match status" value="1"/>
</dbReference>
<dbReference type="AlphaFoldDB" id="A0A7C3C116"/>
<reference evidence="2" key="1">
    <citation type="journal article" date="2020" name="mSystems">
        <title>Genome- and Community-Level Interaction Insights into Carbon Utilization and Element Cycling Functions of Hydrothermarchaeota in Hydrothermal Sediment.</title>
        <authorList>
            <person name="Zhou Z."/>
            <person name="Liu Y."/>
            <person name="Xu W."/>
            <person name="Pan J."/>
            <person name="Luo Z.H."/>
            <person name="Li M."/>
        </authorList>
    </citation>
    <scope>NUCLEOTIDE SEQUENCE [LARGE SCALE GENOMIC DNA]</scope>
    <source>
        <strain evidence="2">HyVt-489</strain>
    </source>
</reference>
<comment type="caution">
    <text evidence="2">The sequence shown here is derived from an EMBL/GenBank/DDBJ whole genome shotgun (WGS) entry which is preliminary data.</text>
</comment>
<organism evidence="2">
    <name type="scientific">Hellea balneolensis</name>
    <dbReference type="NCBI Taxonomy" id="287478"/>
    <lineage>
        <taxon>Bacteria</taxon>
        <taxon>Pseudomonadati</taxon>
        <taxon>Pseudomonadota</taxon>
        <taxon>Alphaproteobacteria</taxon>
        <taxon>Maricaulales</taxon>
        <taxon>Robiginitomaculaceae</taxon>
        <taxon>Hellea</taxon>
    </lineage>
</organism>
<dbReference type="InterPro" id="IPR002938">
    <property type="entry name" value="FAD-bd"/>
</dbReference>
<sequence>MPVVQLDLAVIGLGPAGASAARIAAEAGLRVAAFEKKAVAGHPVQCAEFIPALLDAGDLVVSETSVQKIHEMITYVEADEPDLTKNFSGHMIDRRAFDASLVKAAERAGVDCKFSSKINEIDNQGKLILSDGTEVSARYILGADGPHSVVGQMIGSINQDIVDTRQMSVPLLKPHMATDIYLSNDIPGGYGWMFPKGDVANIGLGVYADQKHLLKSALEDLHKRIVKSGLVGEEILGFTGGAIPVGGLLRAAGKIGETKCLLAGDAAGLTNPITGAGIAAAVMSGRLAGEAIVADTRGELDAFEVYEEDLEDLFGASLRRAVARRKTLQELADKNALTKTDLRGGWIAYKDYWRSSAAA</sequence>
<protein>
    <submittedName>
        <fullName evidence="2">NAD(P)/FAD-dependent oxidoreductase</fullName>
    </submittedName>
</protein>
<gene>
    <name evidence="2" type="ORF">ENJ46_00925</name>
</gene>
<dbReference type="Proteomes" id="UP000886042">
    <property type="component" value="Unassembled WGS sequence"/>
</dbReference>
<dbReference type="PRINTS" id="PR00420">
    <property type="entry name" value="RNGMNOXGNASE"/>
</dbReference>
<evidence type="ECO:0000259" key="1">
    <source>
        <dbReference type="Pfam" id="PF01494"/>
    </source>
</evidence>
<evidence type="ECO:0000313" key="2">
    <source>
        <dbReference type="EMBL" id="HFB54459.1"/>
    </source>
</evidence>
<dbReference type="Pfam" id="PF01494">
    <property type="entry name" value="FAD_binding_3"/>
    <property type="match status" value="1"/>
</dbReference>
<dbReference type="NCBIfam" id="TIGR02032">
    <property type="entry name" value="GG-red-SF"/>
    <property type="match status" value="1"/>
</dbReference>
<accession>A0A7C3C116</accession>
<proteinExistence type="predicted"/>